<feature type="region of interest" description="Disordered" evidence="2">
    <location>
        <begin position="535"/>
        <end position="554"/>
    </location>
</feature>
<organism evidence="4 5">
    <name type="scientific">Danionella cerebrum</name>
    <dbReference type="NCBI Taxonomy" id="2873325"/>
    <lineage>
        <taxon>Eukaryota</taxon>
        <taxon>Metazoa</taxon>
        <taxon>Chordata</taxon>
        <taxon>Craniata</taxon>
        <taxon>Vertebrata</taxon>
        <taxon>Euteleostomi</taxon>
        <taxon>Actinopterygii</taxon>
        <taxon>Neopterygii</taxon>
        <taxon>Teleostei</taxon>
        <taxon>Ostariophysi</taxon>
        <taxon>Cypriniformes</taxon>
        <taxon>Danionidae</taxon>
        <taxon>Danioninae</taxon>
        <taxon>Danionella</taxon>
    </lineage>
</organism>
<feature type="transmembrane region" description="Helical" evidence="3">
    <location>
        <begin position="403"/>
        <end position="424"/>
    </location>
</feature>
<evidence type="ECO:0000256" key="3">
    <source>
        <dbReference type="SAM" id="Phobius"/>
    </source>
</evidence>
<gene>
    <name evidence="4" type="ORF">DNTS_005182</name>
</gene>
<dbReference type="STRING" id="623744.A0A553QUC9"/>
<dbReference type="InterPro" id="IPR053108">
    <property type="entry name" value="Chlamydial_TARP"/>
</dbReference>
<evidence type="ECO:0000313" key="4">
    <source>
        <dbReference type="EMBL" id="TRY93581.1"/>
    </source>
</evidence>
<evidence type="ECO:0000313" key="5">
    <source>
        <dbReference type="Proteomes" id="UP000316079"/>
    </source>
</evidence>
<feature type="coiled-coil region" evidence="1">
    <location>
        <begin position="58"/>
        <end position="183"/>
    </location>
</feature>
<dbReference type="PANTHER" id="PTHR36975:SF5">
    <property type="entry name" value="TRANSLOCATED ACTIN-RECRUITING PHOSPHOPROTEIN"/>
    <property type="match status" value="1"/>
</dbReference>
<accession>A0A553QUC9</accession>
<keyword evidence="5" id="KW-1185">Reference proteome</keyword>
<keyword evidence="1" id="KW-0175">Coiled coil</keyword>
<evidence type="ECO:0000256" key="2">
    <source>
        <dbReference type="SAM" id="MobiDB-lite"/>
    </source>
</evidence>
<sequence length="560" mass="62497">MSSFLSRAESLQVVFSFMVSVKAFPISGSPSQFPLREILSKNIESIVSQNSEILSKNIESISQNNEILSKNIESISQNNEILSKNIESISQNNEILSKNIESISQNSEILSKNIESISQNNEILSKNIESISQNNEILSKNIESISQNNEILSKNIKSISQNNEILSKNIESISQNNEILSKNIEHRGYQSFLSRGASPLSLDRNTFQCGFVLKIKEETELKVTSKTIDETLTSHQYSTDTRIWSLYTKSWRMESLFILISSEKATGPPAFSSARNTRSGAKASSALRGREGRGLWEQLGSRLPDPAPATSSSAGSSLQIAEASFCPLPEIPAQTQLFPARLHIMSPQKNGAFPPGTRFHQSPDVCFAARKEIKTFEPQTVIAEQSSQNISMTSGPRRLCHRLLFLVFLFFFIIIFVFATFYFMQSIGERHFQATQQLLNTPNRVSVIEVPPVPDGSAAAMALYIQSLSKAIVFLRDNDFDPRLDRMEQHVVCTHSVLLETGLWCRTETTESCEGAELLASLQTRNTPPLIDAVKQRKKKNTLSRSSTPTEDPIPILGFY</sequence>
<dbReference type="Proteomes" id="UP000316079">
    <property type="component" value="Unassembled WGS sequence"/>
</dbReference>
<proteinExistence type="predicted"/>
<keyword evidence="3" id="KW-1133">Transmembrane helix</keyword>
<dbReference type="AlphaFoldDB" id="A0A553QUC9"/>
<dbReference type="OrthoDB" id="8447676at2759"/>
<keyword evidence="3" id="KW-0812">Transmembrane</keyword>
<comment type="caution">
    <text evidence="4">The sequence shown here is derived from an EMBL/GenBank/DDBJ whole genome shotgun (WGS) entry which is preliminary data.</text>
</comment>
<keyword evidence="3" id="KW-0472">Membrane</keyword>
<dbReference type="PANTHER" id="PTHR36975">
    <property type="match status" value="1"/>
</dbReference>
<name>A0A553QUC9_9TELE</name>
<reference evidence="4 5" key="1">
    <citation type="journal article" date="2019" name="Sci. Data">
        <title>Hybrid genome assembly and annotation of Danionella translucida.</title>
        <authorList>
            <person name="Kadobianskyi M."/>
            <person name="Schulze L."/>
            <person name="Schuelke M."/>
            <person name="Judkewitz B."/>
        </authorList>
    </citation>
    <scope>NUCLEOTIDE SEQUENCE [LARGE SCALE GENOMIC DNA]</scope>
    <source>
        <strain evidence="4 5">Bolton</strain>
    </source>
</reference>
<dbReference type="EMBL" id="SRMA01025520">
    <property type="protein sequence ID" value="TRY93581.1"/>
    <property type="molecule type" value="Genomic_DNA"/>
</dbReference>
<evidence type="ECO:0000256" key="1">
    <source>
        <dbReference type="SAM" id="Coils"/>
    </source>
</evidence>
<feature type="region of interest" description="Disordered" evidence="2">
    <location>
        <begin position="267"/>
        <end position="289"/>
    </location>
</feature>
<protein>
    <submittedName>
        <fullName evidence="4">Uncharacterized protein</fullName>
    </submittedName>
</protein>